<keyword evidence="1" id="KW-0732">Signal</keyword>
<protein>
    <recommendedName>
        <fullName evidence="4">DUF2059 domain-containing protein</fullName>
    </recommendedName>
</protein>
<sequence length="253" mass="26914">MKRKLTLLLTAIAMAGALPAMAQSDAPAAVSVQDSEKAELLQTFASLYLAEDIAVQRAAKVHDQQFLKEVSADAASMAAEKQHPGMLDAAMTASREATVTGLREVVPTIKNAIVAYADPLFTADDLKVINAFYMSNEGQRLLLGTLDNVNSDKLAEGIKKRIAEGEENAPLQQDEFMAEATVAAIKAMDANSMAAVTKFSATKAGQKFTANAYGLVTVITKSMNEAMQSITPKVQAATRTAVQKFLTEKAAAK</sequence>
<feature type="chain" id="PRO_5045259221" description="DUF2059 domain-containing protein" evidence="1">
    <location>
        <begin position="23"/>
        <end position="253"/>
    </location>
</feature>
<feature type="signal peptide" evidence="1">
    <location>
        <begin position="1"/>
        <end position="22"/>
    </location>
</feature>
<evidence type="ECO:0000313" key="2">
    <source>
        <dbReference type="EMBL" id="MFC4291254.1"/>
    </source>
</evidence>
<name>A0ABV8RE96_9SPHN</name>
<dbReference type="RefSeq" id="WP_381420906.1">
    <property type="nucleotide sequence ID" value="NZ_JBHSDH010000010.1"/>
</dbReference>
<dbReference type="Proteomes" id="UP001595887">
    <property type="component" value="Unassembled WGS sequence"/>
</dbReference>
<evidence type="ECO:0000313" key="3">
    <source>
        <dbReference type="Proteomes" id="UP001595887"/>
    </source>
</evidence>
<comment type="caution">
    <text evidence="2">The sequence shown here is derived from an EMBL/GenBank/DDBJ whole genome shotgun (WGS) entry which is preliminary data.</text>
</comment>
<gene>
    <name evidence="2" type="ORF">ACFOWX_02375</name>
</gene>
<evidence type="ECO:0008006" key="4">
    <source>
        <dbReference type="Google" id="ProtNLM"/>
    </source>
</evidence>
<accession>A0ABV8RE96</accession>
<keyword evidence="3" id="KW-1185">Reference proteome</keyword>
<proteinExistence type="predicted"/>
<reference evidence="3" key="1">
    <citation type="journal article" date="2019" name="Int. J. Syst. Evol. Microbiol.">
        <title>The Global Catalogue of Microorganisms (GCM) 10K type strain sequencing project: providing services to taxonomists for standard genome sequencing and annotation.</title>
        <authorList>
            <consortium name="The Broad Institute Genomics Platform"/>
            <consortium name="The Broad Institute Genome Sequencing Center for Infectious Disease"/>
            <person name="Wu L."/>
            <person name="Ma J."/>
        </authorList>
    </citation>
    <scope>NUCLEOTIDE SEQUENCE [LARGE SCALE GENOMIC DNA]</scope>
    <source>
        <strain evidence="3">CECT 8531</strain>
    </source>
</reference>
<evidence type="ECO:0000256" key="1">
    <source>
        <dbReference type="SAM" id="SignalP"/>
    </source>
</evidence>
<dbReference type="EMBL" id="JBHSDH010000010">
    <property type="protein sequence ID" value="MFC4291254.1"/>
    <property type="molecule type" value="Genomic_DNA"/>
</dbReference>
<organism evidence="2 3">
    <name type="scientific">Sphingorhabdus arenilitoris</name>
    <dbReference type="NCBI Taxonomy" id="1490041"/>
    <lineage>
        <taxon>Bacteria</taxon>
        <taxon>Pseudomonadati</taxon>
        <taxon>Pseudomonadota</taxon>
        <taxon>Alphaproteobacteria</taxon>
        <taxon>Sphingomonadales</taxon>
        <taxon>Sphingomonadaceae</taxon>
        <taxon>Sphingorhabdus</taxon>
    </lineage>
</organism>